<dbReference type="Gene3D" id="3.40.50.1820">
    <property type="entry name" value="alpha/beta hydrolase"/>
    <property type="match status" value="1"/>
</dbReference>
<dbReference type="SUPFAM" id="SSF53474">
    <property type="entry name" value="alpha/beta-Hydrolases"/>
    <property type="match status" value="1"/>
</dbReference>
<gene>
    <name evidence="5" type="ORF">BDY21DRAFT_280899</name>
</gene>
<dbReference type="EMBL" id="MU001674">
    <property type="protein sequence ID" value="KAF2459873.1"/>
    <property type="molecule type" value="Genomic_DNA"/>
</dbReference>
<dbReference type="GO" id="GO:0005634">
    <property type="term" value="C:nucleus"/>
    <property type="evidence" value="ECO:0007669"/>
    <property type="project" value="TreeGrafter"/>
</dbReference>
<dbReference type="OrthoDB" id="414698at2759"/>
<protein>
    <submittedName>
        <fullName evidence="5">Citrinin biosynthesis oxidoreductase CtnB</fullName>
    </submittedName>
</protein>
<evidence type="ECO:0000256" key="2">
    <source>
        <dbReference type="ARBA" id="ARBA00022801"/>
    </source>
</evidence>
<evidence type="ECO:0000259" key="4">
    <source>
        <dbReference type="Pfam" id="PF03959"/>
    </source>
</evidence>
<feature type="domain" description="Serine hydrolase" evidence="4">
    <location>
        <begin position="30"/>
        <end position="262"/>
    </location>
</feature>
<keyword evidence="2" id="KW-0378">Hydrolase</keyword>
<sequence>MAIQTAGGGPTPSSSVADPTLAADPTLHLPRLLCLHGGGVTGDVFRAQARSLTRQLSPYFRLVFADGPFLCDPGPGILPVYADWGPFRRWLRWLPAHDEIDKESAVEEIGFALRTAMERDDGRGEWVGLVGFSQGAKLAASLLFEAQARAEAEEQHAEEEEGGLDWLPRWKFAVLLAGRHPLVSLSPRTAHPALVSAAAISEGFDYPGEVEDKLRLPTVHVHGLQDPGLHLHRRLLRQYCDKDTVTVVEWEGSHRVPIKMNDIVPIVDATLDAAVRAGVYSRRP</sequence>
<dbReference type="PANTHER" id="PTHR48070">
    <property type="entry name" value="ESTERASE OVCA2"/>
    <property type="match status" value="1"/>
</dbReference>
<evidence type="ECO:0000313" key="5">
    <source>
        <dbReference type="EMBL" id="KAF2459873.1"/>
    </source>
</evidence>
<dbReference type="GO" id="GO:0005737">
    <property type="term" value="C:cytoplasm"/>
    <property type="evidence" value="ECO:0007669"/>
    <property type="project" value="TreeGrafter"/>
</dbReference>
<evidence type="ECO:0000256" key="3">
    <source>
        <dbReference type="SAM" id="MobiDB-lite"/>
    </source>
</evidence>
<feature type="compositionally biased region" description="Gly residues" evidence="3">
    <location>
        <begin position="1"/>
        <end position="10"/>
    </location>
</feature>
<organism evidence="5 6">
    <name type="scientific">Lineolata rhizophorae</name>
    <dbReference type="NCBI Taxonomy" id="578093"/>
    <lineage>
        <taxon>Eukaryota</taxon>
        <taxon>Fungi</taxon>
        <taxon>Dikarya</taxon>
        <taxon>Ascomycota</taxon>
        <taxon>Pezizomycotina</taxon>
        <taxon>Dothideomycetes</taxon>
        <taxon>Dothideomycetes incertae sedis</taxon>
        <taxon>Lineolatales</taxon>
        <taxon>Lineolataceae</taxon>
        <taxon>Lineolata</taxon>
    </lineage>
</organism>
<evidence type="ECO:0000256" key="1">
    <source>
        <dbReference type="ARBA" id="ARBA00005863"/>
    </source>
</evidence>
<accession>A0A6A6P8U4</accession>
<keyword evidence="6" id="KW-1185">Reference proteome</keyword>
<dbReference type="InterPro" id="IPR050593">
    <property type="entry name" value="LovG"/>
</dbReference>
<dbReference type="InterPro" id="IPR029058">
    <property type="entry name" value="AB_hydrolase_fold"/>
</dbReference>
<dbReference type="GO" id="GO:0016787">
    <property type="term" value="F:hydrolase activity"/>
    <property type="evidence" value="ECO:0007669"/>
    <property type="project" value="UniProtKB-KW"/>
</dbReference>
<evidence type="ECO:0000313" key="6">
    <source>
        <dbReference type="Proteomes" id="UP000799766"/>
    </source>
</evidence>
<dbReference type="PANTHER" id="PTHR48070:SF3">
    <property type="entry name" value="ESTERASE DBAE-RELATED"/>
    <property type="match status" value="1"/>
</dbReference>
<comment type="similarity">
    <text evidence="1">Belongs to the LovG family.</text>
</comment>
<name>A0A6A6P8U4_9PEZI</name>
<dbReference type="GO" id="GO:0044550">
    <property type="term" value="P:secondary metabolite biosynthetic process"/>
    <property type="evidence" value="ECO:0007669"/>
    <property type="project" value="TreeGrafter"/>
</dbReference>
<proteinExistence type="inferred from homology"/>
<dbReference type="Pfam" id="PF03959">
    <property type="entry name" value="FSH1"/>
    <property type="match status" value="1"/>
</dbReference>
<dbReference type="AlphaFoldDB" id="A0A6A6P8U4"/>
<dbReference type="InterPro" id="IPR005645">
    <property type="entry name" value="FSH-like_dom"/>
</dbReference>
<reference evidence="5" key="1">
    <citation type="journal article" date="2020" name="Stud. Mycol.">
        <title>101 Dothideomycetes genomes: a test case for predicting lifestyles and emergence of pathogens.</title>
        <authorList>
            <person name="Haridas S."/>
            <person name="Albert R."/>
            <person name="Binder M."/>
            <person name="Bloem J."/>
            <person name="Labutti K."/>
            <person name="Salamov A."/>
            <person name="Andreopoulos B."/>
            <person name="Baker S."/>
            <person name="Barry K."/>
            <person name="Bills G."/>
            <person name="Bluhm B."/>
            <person name="Cannon C."/>
            <person name="Castanera R."/>
            <person name="Culley D."/>
            <person name="Daum C."/>
            <person name="Ezra D."/>
            <person name="Gonzalez J."/>
            <person name="Henrissat B."/>
            <person name="Kuo A."/>
            <person name="Liang C."/>
            <person name="Lipzen A."/>
            <person name="Lutzoni F."/>
            <person name="Magnuson J."/>
            <person name="Mondo S."/>
            <person name="Nolan M."/>
            <person name="Ohm R."/>
            <person name="Pangilinan J."/>
            <person name="Park H.-J."/>
            <person name="Ramirez L."/>
            <person name="Alfaro M."/>
            <person name="Sun H."/>
            <person name="Tritt A."/>
            <person name="Yoshinaga Y."/>
            <person name="Zwiers L.-H."/>
            <person name="Turgeon B."/>
            <person name="Goodwin S."/>
            <person name="Spatafora J."/>
            <person name="Crous P."/>
            <person name="Grigoriev I."/>
        </authorList>
    </citation>
    <scope>NUCLEOTIDE SEQUENCE</scope>
    <source>
        <strain evidence="5">ATCC 16933</strain>
    </source>
</reference>
<dbReference type="Proteomes" id="UP000799766">
    <property type="component" value="Unassembled WGS sequence"/>
</dbReference>
<feature type="region of interest" description="Disordered" evidence="3">
    <location>
        <begin position="1"/>
        <end position="20"/>
    </location>
</feature>